<dbReference type="PANTHER" id="PTHR48097:SF5">
    <property type="entry name" value="LOW SPECIFICITY L-THREONINE ALDOLASE"/>
    <property type="match status" value="1"/>
</dbReference>
<evidence type="ECO:0000259" key="5">
    <source>
        <dbReference type="Pfam" id="PF01212"/>
    </source>
</evidence>
<dbReference type="InterPro" id="IPR001597">
    <property type="entry name" value="ArAA_b-elim_lyase/Thr_aldolase"/>
</dbReference>
<comment type="catalytic activity">
    <reaction evidence="4">
        <text>L-allo-threonine = acetaldehyde + glycine</text>
        <dbReference type="Rhea" id="RHEA:26209"/>
        <dbReference type="ChEBI" id="CHEBI:15343"/>
        <dbReference type="ChEBI" id="CHEBI:57305"/>
        <dbReference type="ChEBI" id="CHEBI:58585"/>
        <dbReference type="EC" id="4.1.2.48"/>
    </reaction>
</comment>
<dbReference type="InterPro" id="IPR015422">
    <property type="entry name" value="PyrdxlP-dep_Trfase_small"/>
</dbReference>
<accession>A0A5K7XC85</accession>
<dbReference type="PANTHER" id="PTHR48097">
    <property type="entry name" value="L-THREONINE ALDOLASE-RELATED"/>
    <property type="match status" value="1"/>
</dbReference>
<dbReference type="GO" id="GO:0008732">
    <property type="term" value="F:L-allo-threonine aldolase activity"/>
    <property type="evidence" value="ECO:0007669"/>
    <property type="project" value="RHEA"/>
</dbReference>
<evidence type="ECO:0000256" key="2">
    <source>
        <dbReference type="ARBA" id="ARBA00006966"/>
    </source>
</evidence>
<comment type="cofactor">
    <cofactor evidence="1 4">
        <name>pyridoxal 5'-phosphate</name>
        <dbReference type="ChEBI" id="CHEBI:597326"/>
    </cofactor>
</comment>
<dbReference type="EMBL" id="AP021861">
    <property type="protein sequence ID" value="BBO31913.1"/>
    <property type="molecule type" value="Genomic_DNA"/>
</dbReference>
<dbReference type="AlphaFoldDB" id="A0A5K7XC85"/>
<dbReference type="Proteomes" id="UP000326837">
    <property type="component" value="Chromosome"/>
</dbReference>
<evidence type="ECO:0000256" key="3">
    <source>
        <dbReference type="ARBA" id="ARBA00022898"/>
    </source>
</evidence>
<evidence type="ECO:0000256" key="1">
    <source>
        <dbReference type="ARBA" id="ARBA00001933"/>
    </source>
</evidence>
<dbReference type="Pfam" id="PF01212">
    <property type="entry name" value="Beta_elim_lyase"/>
    <property type="match status" value="1"/>
</dbReference>
<reference evidence="7" key="1">
    <citation type="submission" date="2019-10" db="EMBL/GenBank/DDBJ databases">
        <title>Lacipirellula parvula gen. nov., sp. nov., representing a lineage of planctomycetes widespread in freshwater anoxic habitats, and description of the family Lacipirellulaceae.</title>
        <authorList>
            <person name="Dedysh S.N."/>
            <person name="Kulichevskaya I.S."/>
            <person name="Beletsky A.V."/>
            <person name="Rakitin A.L."/>
            <person name="Mardanov A.V."/>
            <person name="Ivanova A.A."/>
            <person name="Saltykova V.X."/>
            <person name="Rijpstra W.I.C."/>
            <person name="Sinninghe Damste J.S."/>
            <person name="Ravin N.V."/>
        </authorList>
    </citation>
    <scope>NUCLEOTIDE SEQUENCE [LARGE SCALE GENOMIC DNA]</scope>
    <source>
        <strain evidence="7">PX69</strain>
    </source>
</reference>
<dbReference type="InterPro" id="IPR015421">
    <property type="entry name" value="PyrdxlP-dep_Trfase_major"/>
</dbReference>
<feature type="domain" description="Aromatic amino acid beta-eliminating lyase/threonine aldolase" evidence="5">
    <location>
        <begin position="14"/>
        <end position="302"/>
    </location>
</feature>
<dbReference type="PIRSF" id="PIRSF038940">
    <property type="entry name" value="Low_specificity_LTA"/>
    <property type="match status" value="1"/>
</dbReference>
<sequence length="354" mass="37957">MNGNAAAKTQPGCQFASDNTAGACPEALAGFLEANEGCQLSYGNDAYTPAVADRLRELFGLDCDVYFVFNGTAANSLAVSTCCQPYHSVICADVAHLETDECGGPEFFSGGAKLLLATSVHGKLEVPSVEELVTRRTDIHYPKPHVLSITQSTELGTVYTLDELAELGTAAKRLGLKVHMDGARFANAVAALDVPPGEIIRAAQVDVLCLGGAKIGLPIGEAVIFFNRKLAADFAYRCKQAGQLASKMRFLTAPWLGLLSNDAWLKHARHGNAMAHRLSTGLQRLPGVEVLHPTDANAVFVALPEQVHRHLAERGWRYYTFIGRGSARFMCSWATALADVDELLADVSVVISAR</sequence>
<dbReference type="SUPFAM" id="SSF53383">
    <property type="entry name" value="PLP-dependent transferases"/>
    <property type="match status" value="1"/>
</dbReference>
<evidence type="ECO:0000256" key="4">
    <source>
        <dbReference type="PIRNR" id="PIRNR038940"/>
    </source>
</evidence>
<dbReference type="CDD" id="cd06502">
    <property type="entry name" value="TA_like"/>
    <property type="match status" value="1"/>
</dbReference>
<comment type="function">
    <text evidence="4">Catalyzes the cleavage of L-allo-threonine and L-threonine to glycine and acetaldehyde.</text>
</comment>
<dbReference type="GO" id="GO:0006567">
    <property type="term" value="P:L-threonine catabolic process"/>
    <property type="evidence" value="ECO:0007669"/>
    <property type="project" value="UniProtKB-UniRule"/>
</dbReference>
<dbReference type="Gene3D" id="3.90.1150.10">
    <property type="entry name" value="Aspartate Aminotransferase, domain 1"/>
    <property type="match status" value="1"/>
</dbReference>
<dbReference type="RefSeq" id="WP_152097978.1">
    <property type="nucleotide sequence ID" value="NZ_AP021861.1"/>
</dbReference>
<gene>
    <name evidence="6" type="ORF">PLANPX_1525</name>
</gene>
<keyword evidence="3 4" id="KW-0663">Pyridoxal phosphate</keyword>
<comment type="similarity">
    <text evidence="2 4">Belongs to the threonine aldolase family.</text>
</comment>
<evidence type="ECO:0000313" key="7">
    <source>
        <dbReference type="Proteomes" id="UP000326837"/>
    </source>
</evidence>
<name>A0A5K7XC85_9BACT</name>
<dbReference type="Gene3D" id="3.40.640.10">
    <property type="entry name" value="Type I PLP-dependent aspartate aminotransferase-like (Major domain)"/>
    <property type="match status" value="1"/>
</dbReference>
<protein>
    <recommendedName>
        <fullName evidence="4">L-threonine aldolase</fullName>
        <ecNumber evidence="4">4.1.2.48</ecNumber>
    </recommendedName>
</protein>
<comment type="catalytic activity">
    <reaction evidence="4">
        <text>L-threonine = acetaldehyde + glycine</text>
        <dbReference type="Rhea" id="RHEA:19625"/>
        <dbReference type="ChEBI" id="CHEBI:15343"/>
        <dbReference type="ChEBI" id="CHEBI:57305"/>
        <dbReference type="ChEBI" id="CHEBI:57926"/>
        <dbReference type="EC" id="4.1.2.48"/>
    </reaction>
</comment>
<dbReference type="KEGG" id="lpav:PLANPX_1525"/>
<dbReference type="InterPro" id="IPR015424">
    <property type="entry name" value="PyrdxlP-dep_Trfase"/>
</dbReference>
<keyword evidence="7" id="KW-1185">Reference proteome</keyword>
<dbReference type="EC" id="4.1.2.48" evidence="4"/>
<evidence type="ECO:0000313" key="6">
    <source>
        <dbReference type="EMBL" id="BBO31913.1"/>
    </source>
</evidence>
<organism evidence="6 7">
    <name type="scientific">Lacipirellula parvula</name>
    <dbReference type="NCBI Taxonomy" id="2650471"/>
    <lineage>
        <taxon>Bacteria</taxon>
        <taxon>Pseudomonadati</taxon>
        <taxon>Planctomycetota</taxon>
        <taxon>Planctomycetia</taxon>
        <taxon>Pirellulales</taxon>
        <taxon>Lacipirellulaceae</taxon>
        <taxon>Lacipirellula</taxon>
    </lineage>
</organism>
<proteinExistence type="inferred from homology"/>
<dbReference type="InterPro" id="IPR026273">
    <property type="entry name" value="Low_specificity_L-TA_bact"/>
</dbReference>
<keyword evidence="4 6" id="KW-0456">Lyase</keyword>